<dbReference type="InterPro" id="IPR037066">
    <property type="entry name" value="Plug_dom_sf"/>
</dbReference>
<feature type="domain" description="TonB-dependent receptor plug" evidence="13">
    <location>
        <begin position="42"/>
        <end position="153"/>
    </location>
</feature>
<evidence type="ECO:0000259" key="12">
    <source>
        <dbReference type="Pfam" id="PF00593"/>
    </source>
</evidence>
<keyword evidence="3 10" id="KW-1134">Transmembrane beta strand</keyword>
<evidence type="ECO:0000259" key="13">
    <source>
        <dbReference type="Pfam" id="PF07715"/>
    </source>
</evidence>
<evidence type="ECO:0000256" key="7">
    <source>
        <dbReference type="ARBA" id="ARBA00023136"/>
    </source>
</evidence>
<dbReference type="AlphaFoldDB" id="A0A7X1B4P8"/>
<evidence type="ECO:0000256" key="8">
    <source>
        <dbReference type="ARBA" id="ARBA00023170"/>
    </source>
</evidence>
<comment type="subcellular location">
    <subcellularLocation>
        <location evidence="1 10">Cell outer membrane</location>
        <topology evidence="1 10">Multi-pass membrane protein</topology>
    </subcellularLocation>
</comment>
<dbReference type="Pfam" id="PF00593">
    <property type="entry name" value="TonB_dep_Rec_b-barrel"/>
    <property type="match status" value="1"/>
</dbReference>
<evidence type="ECO:0000256" key="9">
    <source>
        <dbReference type="ARBA" id="ARBA00023237"/>
    </source>
</evidence>
<dbReference type="GO" id="GO:0015344">
    <property type="term" value="F:siderophore uptake transmembrane transporter activity"/>
    <property type="evidence" value="ECO:0007669"/>
    <property type="project" value="TreeGrafter"/>
</dbReference>
<evidence type="ECO:0000256" key="1">
    <source>
        <dbReference type="ARBA" id="ARBA00004571"/>
    </source>
</evidence>
<feature type="domain" description="TonB-dependent receptor-like beta-barrel" evidence="12">
    <location>
        <begin position="211"/>
        <end position="661"/>
    </location>
</feature>
<proteinExistence type="inferred from homology"/>
<evidence type="ECO:0000256" key="2">
    <source>
        <dbReference type="ARBA" id="ARBA00022448"/>
    </source>
</evidence>
<dbReference type="RefSeq" id="WP_185659434.1">
    <property type="nucleotide sequence ID" value="NZ_CAWPOO010000006.1"/>
</dbReference>
<comment type="similarity">
    <text evidence="10 11">Belongs to the TonB-dependent receptor family.</text>
</comment>
<dbReference type="Gene3D" id="2.170.130.10">
    <property type="entry name" value="TonB-dependent receptor, plug domain"/>
    <property type="match status" value="1"/>
</dbReference>
<dbReference type="Proteomes" id="UP000526501">
    <property type="component" value="Unassembled WGS sequence"/>
</dbReference>
<dbReference type="InterPro" id="IPR000531">
    <property type="entry name" value="Beta-barrel_TonB"/>
</dbReference>
<keyword evidence="2 10" id="KW-0813">Transport</keyword>
<protein>
    <submittedName>
        <fullName evidence="14">TonB-dependent receptor</fullName>
    </submittedName>
</protein>
<name>A0A7X1B4P8_9BACT</name>
<keyword evidence="8 14" id="KW-0675">Receptor</keyword>
<dbReference type="InterPro" id="IPR036942">
    <property type="entry name" value="Beta-barrel_TonB_sf"/>
</dbReference>
<keyword evidence="9 10" id="KW-0998">Cell outer membrane</keyword>
<evidence type="ECO:0000256" key="5">
    <source>
        <dbReference type="ARBA" id="ARBA00022729"/>
    </source>
</evidence>
<evidence type="ECO:0000256" key="6">
    <source>
        <dbReference type="ARBA" id="ARBA00023077"/>
    </source>
</evidence>
<dbReference type="SUPFAM" id="SSF56935">
    <property type="entry name" value="Porins"/>
    <property type="match status" value="1"/>
</dbReference>
<dbReference type="PROSITE" id="PS52016">
    <property type="entry name" value="TONB_DEPENDENT_REC_3"/>
    <property type="match status" value="1"/>
</dbReference>
<dbReference type="InterPro" id="IPR039426">
    <property type="entry name" value="TonB-dep_rcpt-like"/>
</dbReference>
<dbReference type="GO" id="GO:0009279">
    <property type="term" value="C:cell outer membrane"/>
    <property type="evidence" value="ECO:0007669"/>
    <property type="project" value="UniProtKB-SubCell"/>
</dbReference>
<sequence>MAGLLKRALPILLAFSLSAEEDPVHELDPLLVNANRIESYENASLSVTQFGPEELESLKYRDINEAIRSAPSIATYRRTQPSSAHPSTQGVRFRNTAANATSRALVVYNGVPQNDPFGAWVYWHQFDLSQIELVSIYPGGSAEQWGNMAAGGVISLLAEGAAPGSSEIQASIGTADRYELQANSATSLSDSVVVDFGLRRFSTDGFSTVREDQRGLVDETANSDSTSGQIRLSWDSGHLWNSQFIVRGMQERRSNGTALARNETDLLDLSYISERRFDASDARLNISLYFQDRQFRNVFTSVAEDRASERPALDQYDVPASSYGGAIAYRQDTVSPWSFDLGVDYRFIEGTINERFRNLGDGFTRDRHAGGKQLFAGGFIKSQFTLSEKDTLSATFRLDQAKQFDGVRIETDTVANEVLLDETFEDRKSNPLSGNLSWRHQFADTTSSQLSLFSGFRAPTLNELYRPYRVRNDITEANPNLTDETVRGIDYTISYSPSNRNELRFTGFAYEIEDMVANVRVTTEAGFDPRFGFIPEGGSGSLRANLNRTSVSGFELHSTRDFTDTFRFNLAATYTQTRVESDEYTQLEGMEFPQSPPWRIVAGFDWQPSEILQLWSRYIWADRSFEDLGNQIKIGTSSELSLGARYQIDNSRSLSFTVSNLLDTENVVGISSAGLVSVDEPREFLLTFSWRR</sequence>
<keyword evidence="6 11" id="KW-0798">TonB box</keyword>
<dbReference type="PANTHER" id="PTHR30069:SF29">
    <property type="entry name" value="HEMOGLOBIN AND HEMOGLOBIN-HAPTOGLOBIN-BINDING PROTEIN 1-RELATED"/>
    <property type="match status" value="1"/>
</dbReference>
<dbReference type="EMBL" id="JACHVC010000006">
    <property type="protein sequence ID" value="MBC2605560.1"/>
    <property type="molecule type" value="Genomic_DNA"/>
</dbReference>
<comment type="caution">
    <text evidence="14">The sequence shown here is derived from an EMBL/GenBank/DDBJ whole genome shotgun (WGS) entry which is preliminary data.</text>
</comment>
<dbReference type="InterPro" id="IPR012910">
    <property type="entry name" value="Plug_dom"/>
</dbReference>
<dbReference type="GO" id="GO:0044718">
    <property type="term" value="P:siderophore transmembrane transport"/>
    <property type="evidence" value="ECO:0007669"/>
    <property type="project" value="TreeGrafter"/>
</dbReference>
<dbReference type="Gene3D" id="2.40.170.20">
    <property type="entry name" value="TonB-dependent receptor, beta-barrel domain"/>
    <property type="match status" value="1"/>
</dbReference>
<dbReference type="Pfam" id="PF07715">
    <property type="entry name" value="Plug"/>
    <property type="match status" value="1"/>
</dbReference>
<gene>
    <name evidence="14" type="ORF">H5P27_05840</name>
</gene>
<evidence type="ECO:0000256" key="10">
    <source>
        <dbReference type="PROSITE-ProRule" id="PRU01360"/>
    </source>
</evidence>
<keyword evidence="5" id="KW-0732">Signal</keyword>
<keyword evidence="15" id="KW-1185">Reference proteome</keyword>
<accession>A0A7X1B4P8</accession>
<keyword evidence="4 10" id="KW-0812">Transmembrane</keyword>
<evidence type="ECO:0000313" key="15">
    <source>
        <dbReference type="Proteomes" id="UP000526501"/>
    </source>
</evidence>
<evidence type="ECO:0000256" key="4">
    <source>
        <dbReference type="ARBA" id="ARBA00022692"/>
    </source>
</evidence>
<dbReference type="PANTHER" id="PTHR30069">
    <property type="entry name" value="TONB-DEPENDENT OUTER MEMBRANE RECEPTOR"/>
    <property type="match status" value="1"/>
</dbReference>
<keyword evidence="7 10" id="KW-0472">Membrane</keyword>
<evidence type="ECO:0000313" key="14">
    <source>
        <dbReference type="EMBL" id="MBC2605560.1"/>
    </source>
</evidence>
<evidence type="ECO:0000256" key="3">
    <source>
        <dbReference type="ARBA" id="ARBA00022452"/>
    </source>
</evidence>
<reference evidence="14 15" key="1">
    <citation type="submission" date="2020-07" db="EMBL/GenBank/DDBJ databases">
        <authorList>
            <person name="Feng X."/>
        </authorList>
    </citation>
    <scope>NUCLEOTIDE SEQUENCE [LARGE SCALE GENOMIC DNA]</scope>
    <source>
        <strain evidence="14 15">JCM23202</strain>
    </source>
</reference>
<organism evidence="14 15">
    <name type="scientific">Pelagicoccus albus</name>
    <dbReference type="NCBI Taxonomy" id="415222"/>
    <lineage>
        <taxon>Bacteria</taxon>
        <taxon>Pseudomonadati</taxon>
        <taxon>Verrucomicrobiota</taxon>
        <taxon>Opitutia</taxon>
        <taxon>Puniceicoccales</taxon>
        <taxon>Pelagicoccaceae</taxon>
        <taxon>Pelagicoccus</taxon>
    </lineage>
</organism>
<evidence type="ECO:0000256" key="11">
    <source>
        <dbReference type="RuleBase" id="RU003357"/>
    </source>
</evidence>